<keyword evidence="13" id="KW-1185">Reference proteome</keyword>
<evidence type="ECO:0000256" key="3">
    <source>
        <dbReference type="ARBA" id="ARBA00022538"/>
    </source>
</evidence>
<feature type="transmembrane region" description="Helical" evidence="11">
    <location>
        <begin position="20"/>
        <end position="37"/>
    </location>
</feature>
<dbReference type="PANTHER" id="PTHR30042:SF2">
    <property type="entry name" value="POTASSIUM-TRANSPORTING ATPASE KDPC SUBUNIT"/>
    <property type="match status" value="1"/>
</dbReference>
<evidence type="ECO:0000256" key="1">
    <source>
        <dbReference type="ARBA" id="ARBA00022448"/>
    </source>
</evidence>
<keyword evidence="3 11" id="KW-0633">Potassium transport</keyword>
<evidence type="ECO:0000256" key="5">
    <source>
        <dbReference type="ARBA" id="ARBA00022741"/>
    </source>
</evidence>
<evidence type="ECO:0000313" key="13">
    <source>
        <dbReference type="Proteomes" id="UP000027463"/>
    </source>
</evidence>
<evidence type="ECO:0000313" key="12">
    <source>
        <dbReference type="EMBL" id="KEO59813.1"/>
    </source>
</evidence>
<keyword evidence="7 11" id="KW-0630">Potassium</keyword>
<organism evidence="12 13">
    <name type="scientific">Thalassospira permensis NBRC 106175</name>
    <dbReference type="NCBI Taxonomy" id="1353532"/>
    <lineage>
        <taxon>Bacteria</taxon>
        <taxon>Pseudomonadati</taxon>
        <taxon>Pseudomonadota</taxon>
        <taxon>Alphaproteobacteria</taxon>
        <taxon>Rhodospirillales</taxon>
        <taxon>Thalassospiraceae</taxon>
        <taxon>Thalassospira</taxon>
    </lineage>
</organism>
<accession>A0ABR4TUQ2</accession>
<keyword evidence="6 11" id="KW-0067">ATP-binding</keyword>
<dbReference type="HAMAP" id="MF_00276">
    <property type="entry name" value="KdpC"/>
    <property type="match status" value="1"/>
</dbReference>
<comment type="subcellular location">
    <subcellularLocation>
        <location evidence="11">Cell membrane</location>
        <topology evidence="11">Single-pass membrane protein</topology>
    </subcellularLocation>
</comment>
<reference evidence="12 13" key="1">
    <citation type="submission" date="2013-07" db="EMBL/GenBank/DDBJ databases">
        <title>Thalassospira permensis NBRC 106175 Genome Sequencing.</title>
        <authorList>
            <person name="Lai Q."/>
            <person name="Shao Z."/>
        </authorList>
    </citation>
    <scope>NUCLEOTIDE SEQUENCE [LARGE SCALE GENOMIC DNA]</scope>
    <source>
        <strain evidence="12 13">NBRC 106175</strain>
    </source>
</reference>
<evidence type="ECO:0000256" key="4">
    <source>
        <dbReference type="ARBA" id="ARBA00022692"/>
    </source>
</evidence>
<comment type="similarity">
    <text evidence="11">Belongs to the KdpC family.</text>
</comment>
<gene>
    <name evidence="11" type="primary">kdpC</name>
    <name evidence="12" type="ORF">SMB34_02150</name>
</gene>
<evidence type="ECO:0000256" key="6">
    <source>
        <dbReference type="ARBA" id="ARBA00022840"/>
    </source>
</evidence>
<keyword evidence="1 11" id="KW-0813">Transport</keyword>
<evidence type="ECO:0000256" key="11">
    <source>
        <dbReference type="HAMAP-Rule" id="MF_00276"/>
    </source>
</evidence>
<evidence type="ECO:0000256" key="9">
    <source>
        <dbReference type="ARBA" id="ARBA00023065"/>
    </source>
</evidence>
<evidence type="ECO:0000256" key="10">
    <source>
        <dbReference type="ARBA" id="ARBA00023136"/>
    </source>
</evidence>
<sequence>MPSVWFNGEFVMLNLLRPAIGMAAVMTVITGVAYPLAMTGIGQGLFAEEANGSLIEKNGVVVGSRLIGQKFESDRYFHPRPSYAGYGYEGDNSGGSNFGATNRELVNGVKARALDLSAENGNRPVPIDLLTASGSGLDPDISPESARFQMERVAKARNIPLNDLEELVAAHIEDRTFGLIGEPRVNVLMLNLALDEMSS</sequence>
<proteinExistence type="inferred from homology"/>
<dbReference type="InterPro" id="IPR003820">
    <property type="entry name" value="KdpC"/>
</dbReference>
<dbReference type="NCBIfam" id="TIGR00681">
    <property type="entry name" value="kdpC"/>
    <property type="match status" value="1"/>
</dbReference>
<keyword evidence="8 11" id="KW-1133">Transmembrane helix</keyword>
<name>A0ABR4TUQ2_9PROT</name>
<comment type="subunit">
    <text evidence="11">The system is composed of three essential subunits: KdpA, KdpB and KdpC.</text>
</comment>
<dbReference type="EMBL" id="AUNC01000001">
    <property type="protein sequence ID" value="KEO59813.1"/>
    <property type="molecule type" value="Genomic_DNA"/>
</dbReference>
<keyword evidence="4 11" id="KW-0812">Transmembrane</keyword>
<dbReference type="Proteomes" id="UP000027463">
    <property type="component" value="Unassembled WGS sequence"/>
</dbReference>
<evidence type="ECO:0000256" key="2">
    <source>
        <dbReference type="ARBA" id="ARBA00022475"/>
    </source>
</evidence>
<keyword evidence="2 11" id="KW-1003">Cell membrane</keyword>
<dbReference type="Pfam" id="PF02669">
    <property type="entry name" value="KdpC"/>
    <property type="match status" value="1"/>
</dbReference>
<protein>
    <recommendedName>
        <fullName evidence="11">Potassium-transporting ATPase KdpC subunit</fullName>
    </recommendedName>
    <alternativeName>
        <fullName evidence="11">ATP phosphohydrolase [potassium-transporting] C chain</fullName>
    </alternativeName>
    <alternativeName>
        <fullName evidence="11">Potassium-binding and translocating subunit C</fullName>
    </alternativeName>
    <alternativeName>
        <fullName evidence="11">Potassium-translocating ATPase C chain</fullName>
    </alternativeName>
</protein>
<evidence type="ECO:0000256" key="7">
    <source>
        <dbReference type="ARBA" id="ARBA00022958"/>
    </source>
</evidence>
<evidence type="ECO:0000256" key="8">
    <source>
        <dbReference type="ARBA" id="ARBA00022989"/>
    </source>
</evidence>
<keyword evidence="10 11" id="KW-0472">Membrane</keyword>
<comment type="caution">
    <text evidence="12">The sequence shown here is derived from an EMBL/GenBank/DDBJ whole genome shotgun (WGS) entry which is preliminary data.</text>
</comment>
<dbReference type="NCBIfam" id="NF001454">
    <property type="entry name" value="PRK00315.1"/>
    <property type="match status" value="1"/>
</dbReference>
<keyword evidence="9 11" id="KW-0406">Ion transport</keyword>
<dbReference type="PANTHER" id="PTHR30042">
    <property type="entry name" value="POTASSIUM-TRANSPORTING ATPASE C CHAIN"/>
    <property type="match status" value="1"/>
</dbReference>
<dbReference type="PIRSF" id="PIRSF001296">
    <property type="entry name" value="K_ATPase_KdpC"/>
    <property type="match status" value="1"/>
</dbReference>
<keyword evidence="5 11" id="KW-0547">Nucleotide-binding</keyword>
<comment type="function">
    <text evidence="11">Part of the high-affinity ATP-driven potassium transport (or Kdp) system, which catalyzes the hydrolysis of ATP coupled with the electrogenic transport of potassium into the cytoplasm. This subunit acts as a catalytic chaperone that increases the ATP-binding affinity of the ATP-hydrolyzing subunit KdpB by the formation of a transient KdpB/KdpC/ATP ternary complex.</text>
</comment>